<keyword evidence="3" id="KW-0479">Metal-binding</keyword>
<evidence type="ECO:0000313" key="8">
    <source>
        <dbReference type="Proteomes" id="UP000515277"/>
    </source>
</evidence>
<evidence type="ECO:0000313" key="7">
    <source>
        <dbReference type="EMBL" id="QNH78198.1"/>
    </source>
</evidence>
<dbReference type="SFLD" id="SFLDS00029">
    <property type="entry name" value="Radical_SAM"/>
    <property type="match status" value="1"/>
</dbReference>
<accession>A0A7G8YRA0</accession>
<dbReference type="CDD" id="cd01335">
    <property type="entry name" value="Radical_SAM"/>
    <property type="match status" value="1"/>
</dbReference>
<dbReference type="Pfam" id="PF04055">
    <property type="entry name" value="Radical_SAM"/>
    <property type="match status" value="1"/>
</dbReference>
<keyword evidence="4" id="KW-0408">Iron</keyword>
<name>A0A7G8YRA0_9PSED</name>
<evidence type="ECO:0000256" key="3">
    <source>
        <dbReference type="ARBA" id="ARBA00022723"/>
    </source>
</evidence>
<dbReference type="Gene3D" id="3.20.20.70">
    <property type="entry name" value="Aldolase class I"/>
    <property type="match status" value="1"/>
</dbReference>
<dbReference type="PANTHER" id="PTHR11228">
    <property type="entry name" value="RADICAL SAM DOMAIN PROTEIN"/>
    <property type="match status" value="1"/>
</dbReference>
<proteinExistence type="predicted"/>
<dbReference type="InterPro" id="IPR058240">
    <property type="entry name" value="rSAM_sf"/>
</dbReference>
<organism evidence="7 8">
    <name type="scientific">Pseudomonas protegens</name>
    <dbReference type="NCBI Taxonomy" id="380021"/>
    <lineage>
        <taxon>Bacteria</taxon>
        <taxon>Pseudomonadati</taxon>
        <taxon>Pseudomonadota</taxon>
        <taxon>Gammaproteobacteria</taxon>
        <taxon>Pseudomonadales</taxon>
        <taxon>Pseudomonadaceae</taxon>
        <taxon>Pseudomonas</taxon>
    </lineage>
</organism>
<protein>
    <submittedName>
        <fullName evidence="7">Radical SAM protein</fullName>
    </submittedName>
</protein>
<reference evidence="8" key="1">
    <citation type="journal article" date="2020" name="Microbiol. Resour. Announc.">
        <title>Complete genome sequences of four natural Pseudomonas isolates that catabolize a wide range of aromatic compounds relevant to lignin valorization.</title>
        <authorList>
            <person name="Hatmaker E.A."/>
            <person name="Presley G."/>
            <person name="Cannon O."/>
            <person name="Guss A.M."/>
            <person name="Elkins J.G."/>
        </authorList>
    </citation>
    <scope>NUCLEOTIDE SEQUENCE [LARGE SCALE GENOMIC DNA]</scope>
    <source>
        <strain evidence="8">H1F5C</strain>
    </source>
</reference>
<comment type="cofactor">
    <cofactor evidence="1">
        <name>[4Fe-4S] cluster</name>
        <dbReference type="ChEBI" id="CHEBI:49883"/>
    </cofactor>
</comment>
<evidence type="ECO:0000256" key="2">
    <source>
        <dbReference type="ARBA" id="ARBA00022691"/>
    </source>
</evidence>
<dbReference type="InterPro" id="IPR007197">
    <property type="entry name" value="rSAM"/>
</dbReference>
<gene>
    <name evidence="7" type="ORF">GGI48_03140</name>
</gene>
<dbReference type="Proteomes" id="UP000515277">
    <property type="component" value="Chromosome"/>
</dbReference>
<dbReference type="SUPFAM" id="SSF102114">
    <property type="entry name" value="Radical SAM enzymes"/>
    <property type="match status" value="1"/>
</dbReference>
<dbReference type="PANTHER" id="PTHR11228:SF7">
    <property type="entry name" value="PQQA PEPTIDE CYCLASE"/>
    <property type="match status" value="1"/>
</dbReference>
<keyword evidence="5" id="KW-0411">Iron-sulfur</keyword>
<dbReference type="GO" id="GO:0003824">
    <property type="term" value="F:catalytic activity"/>
    <property type="evidence" value="ECO:0007669"/>
    <property type="project" value="InterPro"/>
</dbReference>
<dbReference type="SFLD" id="SFLDG01067">
    <property type="entry name" value="SPASM/twitch_domain_containing"/>
    <property type="match status" value="1"/>
</dbReference>
<feature type="domain" description="Radical SAM core" evidence="6">
    <location>
        <begin position="8"/>
        <end position="139"/>
    </location>
</feature>
<evidence type="ECO:0000256" key="1">
    <source>
        <dbReference type="ARBA" id="ARBA00001966"/>
    </source>
</evidence>
<keyword evidence="2" id="KW-0949">S-adenosyl-L-methionine</keyword>
<evidence type="ECO:0000256" key="4">
    <source>
        <dbReference type="ARBA" id="ARBA00023004"/>
    </source>
</evidence>
<dbReference type="InterPro" id="IPR050377">
    <property type="entry name" value="Radical_SAM_PqqE_MftC-like"/>
</dbReference>
<sequence>MHMFIDIVGACNLSCPSCPMGNSENNNFKKSMQIETFRQIVEKAKLEGVDSIHLYNWTEPLIHPRIGEFIQTINAAGIASGISTNLNIAKNIEQALRAEPSFFRISLSGFHQNTYAQGHVGGDIEVVKQNMIMLHDIKQQYNLNTLIEVYYHRYLDNLEEESLMREFSERLGFSFSTGYSVMMPLEKTFAIIERDPSVTEADRETLNRLALPPYDDLINLVKHYPKRACKLKDQMLVLDCNGNTVLCCSIFNQSEYQVGKYLDLPLEQLTSLKSTKENCVDMCNRCAKNGLHEYAMYPNQGPLERHAVSRIMDFQRRSLLGLPIDNEALGKQDDEVSAEDFDEHQYLQSNHDVKAAIANSAFSSGYQHYLFFGRYEGRKGASSPLARKDSNMVTDQS</sequence>
<dbReference type="GO" id="GO:0051536">
    <property type="term" value="F:iron-sulfur cluster binding"/>
    <property type="evidence" value="ECO:0007669"/>
    <property type="project" value="UniProtKB-KW"/>
</dbReference>
<dbReference type="AlphaFoldDB" id="A0A7G8YRA0"/>
<dbReference type="GO" id="GO:0046872">
    <property type="term" value="F:metal ion binding"/>
    <property type="evidence" value="ECO:0007669"/>
    <property type="project" value="UniProtKB-KW"/>
</dbReference>
<dbReference type="EMBL" id="CP060201">
    <property type="protein sequence ID" value="QNH78198.1"/>
    <property type="molecule type" value="Genomic_DNA"/>
</dbReference>
<dbReference type="RefSeq" id="WP_179596919.1">
    <property type="nucleotide sequence ID" value="NZ_CP060201.1"/>
</dbReference>
<evidence type="ECO:0000256" key="5">
    <source>
        <dbReference type="ARBA" id="ARBA00023014"/>
    </source>
</evidence>
<evidence type="ECO:0000259" key="6">
    <source>
        <dbReference type="Pfam" id="PF04055"/>
    </source>
</evidence>
<dbReference type="InterPro" id="IPR013785">
    <property type="entry name" value="Aldolase_TIM"/>
</dbReference>